<proteinExistence type="predicted"/>
<comment type="caution">
    <text evidence="1">The sequence shown here is derived from an EMBL/GenBank/DDBJ whole genome shotgun (WGS) entry which is preliminary data.</text>
</comment>
<dbReference type="Proteomes" id="UP000315295">
    <property type="component" value="Unassembled WGS sequence"/>
</dbReference>
<accession>A0A540LTI7</accession>
<dbReference type="PANTHER" id="PTHR12741">
    <property type="entry name" value="LYST-INTERACTING PROTEIN LIP5 DOPAMINE RESPONSIVE PROTEIN DRG-1"/>
    <property type="match status" value="1"/>
</dbReference>
<keyword evidence="2" id="KW-1185">Reference proteome</keyword>
<reference evidence="1 2" key="1">
    <citation type="journal article" date="2019" name="G3 (Bethesda)">
        <title>Sequencing of a Wild Apple (Malus baccata) Genome Unravels the Differences Between Cultivated and Wild Apple Species Regarding Disease Resistance and Cold Tolerance.</title>
        <authorList>
            <person name="Chen X."/>
        </authorList>
    </citation>
    <scope>NUCLEOTIDE SEQUENCE [LARGE SCALE GENOMIC DNA]</scope>
    <source>
        <strain evidence="2">cv. Shandingzi</strain>
        <tissue evidence="1">Leaves</tissue>
    </source>
</reference>
<organism evidence="1 2">
    <name type="scientific">Malus baccata</name>
    <name type="common">Siberian crab apple</name>
    <name type="synonym">Pyrus baccata</name>
    <dbReference type="NCBI Taxonomy" id="106549"/>
    <lineage>
        <taxon>Eukaryota</taxon>
        <taxon>Viridiplantae</taxon>
        <taxon>Streptophyta</taxon>
        <taxon>Embryophyta</taxon>
        <taxon>Tracheophyta</taxon>
        <taxon>Spermatophyta</taxon>
        <taxon>Magnoliopsida</taxon>
        <taxon>eudicotyledons</taxon>
        <taxon>Gunneridae</taxon>
        <taxon>Pentapetalae</taxon>
        <taxon>rosids</taxon>
        <taxon>fabids</taxon>
        <taxon>Rosales</taxon>
        <taxon>Rosaceae</taxon>
        <taxon>Amygdaloideae</taxon>
        <taxon>Maleae</taxon>
        <taxon>Malus</taxon>
    </lineage>
</organism>
<dbReference type="PANTHER" id="PTHR12741:SF47">
    <property type="entry name" value="CALLOSE SYNTHASE 9"/>
    <property type="match status" value="1"/>
</dbReference>
<gene>
    <name evidence="1" type="ORF">C1H46_024669</name>
</gene>
<dbReference type="GO" id="GO:0046527">
    <property type="term" value="F:glucosyltransferase activity"/>
    <property type="evidence" value="ECO:0007669"/>
    <property type="project" value="TreeGrafter"/>
</dbReference>
<protein>
    <submittedName>
        <fullName evidence="1">Uncharacterized protein</fullName>
    </submittedName>
</protein>
<evidence type="ECO:0000313" key="2">
    <source>
        <dbReference type="Proteomes" id="UP000315295"/>
    </source>
</evidence>
<dbReference type="AlphaFoldDB" id="A0A540LTI7"/>
<sequence>MLSCGLARYIDISFFLADEWKNFLARIGHDENALHFELFDNPTDILELHFWASNRGQTLARTEGSDVEGAISSNDATDTRAFELSPEARAHADLKFTYVETCQIYGKQKESRKLEAADIALRPMQQLGKPGKPCQIAAQLSA</sequence>
<name>A0A540LTI7_MALBA</name>
<dbReference type="EMBL" id="VIEB01000470">
    <property type="protein sequence ID" value="TQD89777.1"/>
    <property type="molecule type" value="Genomic_DNA"/>
</dbReference>
<dbReference type="STRING" id="106549.A0A540LTI7"/>
<dbReference type="GO" id="GO:0005886">
    <property type="term" value="C:plasma membrane"/>
    <property type="evidence" value="ECO:0007669"/>
    <property type="project" value="TreeGrafter"/>
</dbReference>
<evidence type="ECO:0000313" key="1">
    <source>
        <dbReference type="EMBL" id="TQD89777.1"/>
    </source>
</evidence>